<dbReference type="GO" id="GO:0016757">
    <property type="term" value="F:glycosyltransferase activity"/>
    <property type="evidence" value="ECO:0007669"/>
    <property type="project" value="UniProtKB-KW"/>
</dbReference>
<keyword evidence="2" id="KW-0328">Glycosyltransferase</keyword>
<feature type="compositionally biased region" description="Pro residues" evidence="4">
    <location>
        <begin position="535"/>
        <end position="545"/>
    </location>
</feature>
<feature type="compositionally biased region" description="Gly residues" evidence="4">
    <location>
        <begin position="441"/>
        <end position="456"/>
    </location>
</feature>
<evidence type="ECO:0000313" key="5">
    <source>
        <dbReference type="EMBL" id="GFR48743.1"/>
    </source>
</evidence>
<keyword evidence="3" id="KW-0808">Transferase</keyword>
<dbReference type="GO" id="GO:0000139">
    <property type="term" value="C:Golgi membrane"/>
    <property type="evidence" value="ECO:0007669"/>
    <property type="project" value="TreeGrafter"/>
</dbReference>
<keyword evidence="6" id="KW-1185">Reference proteome</keyword>
<dbReference type="EMBL" id="BMAR01000025">
    <property type="protein sequence ID" value="GFR48743.1"/>
    <property type="molecule type" value="Genomic_DNA"/>
</dbReference>
<comment type="caution">
    <text evidence="5">The sequence shown here is derived from an EMBL/GenBank/DDBJ whole genome shotgun (WGS) entry which is preliminary data.</text>
</comment>
<dbReference type="Proteomes" id="UP001054857">
    <property type="component" value="Unassembled WGS sequence"/>
</dbReference>
<dbReference type="GO" id="GO:0006487">
    <property type="term" value="P:protein N-linked glycosylation"/>
    <property type="evidence" value="ECO:0007669"/>
    <property type="project" value="TreeGrafter"/>
</dbReference>
<dbReference type="AlphaFoldDB" id="A0AAD3DY44"/>
<accession>A0AAD3DY44</accession>
<dbReference type="InterPro" id="IPR008630">
    <property type="entry name" value="Glyco_trans_34"/>
</dbReference>
<reference evidence="5 6" key="1">
    <citation type="journal article" date="2021" name="Sci. Rep.">
        <title>Genome sequencing of the multicellular alga Astrephomene provides insights into convergent evolution of germ-soma differentiation.</title>
        <authorList>
            <person name="Yamashita S."/>
            <person name="Yamamoto K."/>
            <person name="Matsuzaki R."/>
            <person name="Suzuki S."/>
            <person name="Yamaguchi H."/>
            <person name="Hirooka S."/>
            <person name="Minakuchi Y."/>
            <person name="Miyagishima S."/>
            <person name="Kawachi M."/>
            <person name="Toyoda A."/>
            <person name="Nozaki H."/>
        </authorList>
    </citation>
    <scope>NUCLEOTIDE SEQUENCE [LARGE SCALE GENOMIC DNA]</scope>
    <source>
        <strain evidence="5 6">NIES-4017</strain>
    </source>
</reference>
<name>A0AAD3DY44_9CHLO</name>
<feature type="compositionally biased region" description="Low complexity" evidence="4">
    <location>
        <begin position="457"/>
        <end position="489"/>
    </location>
</feature>
<evidence type="ECO:0000256" key="2">
    <source>
        <dbReference type="ARBA" id="ARBA00022676"/>
    </source>
</evidence>
<feature type="compositionally biased region" description="Gly residues" evidence="4">
    <location>
        <begin position="490"/>
        <end position="500"/>
    </location>
</feature>
<sequence>MSSPRGRGRGGRSLWPWPLRIHSVRKLLLLLSAVIFLAVQVHFYNHTTRRFKDCSVPWVTEETAVAAAAAADGVSSSSSNLRGLRGDAGGSSGGHHAIKAARVSKEGAASSSSPGGGRRSRIKPLRIALVSMSTGRAHDAAAVRQQAAVNARSAEFSGLLDVTGPNKAEYALRHGYTYVDASELLDASRPASWSKIPAVLSVLDSYDWVFWLDADTLITNMSLPLETLLPAVGRGRRDRGGSGGSSSSLGRRERQDDSSDGGGGSNGRGGGGGGDVDVSHVAEGGAEAAAGGDEGHHGLVGPRASPDLILTMDSTGVNAGVWIMRGSGCGWCRTFLQHWWSLDSFVRHGPHDTKSGDNDALKHLIATMERSERAMHVGLAPQCSFNSYLWRPSLRNWLRYLANPRHILTGLWQPGDFVLHPAGVQNKMAVLQRFLRQHAGRAGGGGGGAGAGGGGAATVDGAKGTSWQSSSSTATAAATTPSVGSSEGEGLQGEGTQGEGTQEEGGGEGLRGDGRELLRSLPLPPPLAAGASALPPSPPALPPPRASRHREGGSTAGGTAGQEVAAVLREVWGRRGGGGGSSRAGRGILESGGGGGGGEGEGEEER</sequence>
<feature type="compositionally biased region" description="Gly residues" evidence="4">
    <location>
        <begin position="590"/>
        <end position="599"/>
    </location>
</feature>
<evidence type="ECO:0000256" key="4">
    <source>
        <dbReference type="SAM" id="MobiDB-lite"/>
    </source>
</evidence>
<dbReference type="InterPro" id="IPR029044">
    <property type="entry name" value="Nucleotide-diphossugar_trans"/>
</dbReference>
<protein>
    <submittedName>
        <fullName evidence="5">Uncharacterized protein</fullName>
    </submittedName>
</protein>
<evidence type="ECO:0000313" key="6">
    <source>
        <dbReference type="Proteomes" id="UP001054857"/>
    </source>
</evidence>
<dbReference type="Gene3D" id="3.90.550.10">
    <property type="entry name" value="Spore Coat Polysaccharide Biosynthesis Protein SpsA, Chain A"/>
    <property type="match status" value="1"/>
</dbReference>
<feature type="region of interest" description="Disordered" evidence="4">
    <location>
        <begin position="233"/>
        <end position="279"/>
    </location>
</feature>
<evidence type="ECO:0000256" key="3">
    <source>
        <dbReference type="ARBA" id="ARBA00022679"/>
    </source>
</evidence>
<gene>
    <name evidence="5" type="ORF">Agub_g10701</name>
</gene>
<dbReference type="Pfam" id="PF05637">
    <property type="entry name" value="Glyco_transf_34"/>
    <property type="match status" value="2"/>
</dbReference>
<feature type="compositionally biased region" description="Gly residues" evidence="4">
    <location>
        <begin position="260"/>
        <end position="275"/>
    </location>
</feature>
<evidence type="ECO:0000256" key="1">
    <source>
        <dbReference type="ARBA" id="ARBA00005664"/>
    </source>
</evidence>
<organism evidence="5 6">
    <name type="scientific">Astrephomene gubernaculifera</name>
    <dbReference type="NCBI Taxonomy" id="47775"/>
    <lineage>
        <taxon>Eukaryota</taxon>
        <taxon>Viridiplantae</taxon>
        <taxon>Chlorophyta</taxon>
        <taxon>core chlorophytes</taxon>
        <taxon>Chlorophyceae</taxon>
        <taxon>CS clade</taxon>
        <taxon>Chlamydomonadales</taxon>
        <taxon>Astrephomenaceae</taxon>
        <taxon>Astrephomene</taxon>
    </lineage>
</organism>
<proteinExistence type="inferred from homology"/>
<feature type="region of interest" description="Disordered" evidence="4">
    <location>
        <begin position="76"/>
        <end position="120"/>
    </location>
</feature>
<dbReference type="PANTHER" id="PTHR31306:SF4">
    <property type="entry name" value="ALPHA-1,2-GALACTOSYLTRANSFERASE"/>
    <property type="match status" value="1"/>
</dbReference>
<feature type="region of interest" description="Disordered" evidence="4">
    <location>
        <begin position="440"/>
        <end position="606"/>
    </location>
</feature>
<dbReference type="PANTHER" id="PTHR31306">
    <property type="entry name" value="ALPHA-1,6-MANNOSYLTRANSFERASE MNN11-RELATED"/>
    <property type="match status" value="1"/>
</dbReference>
<comment type="similarity">
    <text evidence="1">Belongs to the glycosyltransferase 34 family.</text>
</comment>